<evidence type="ECO:0000259" key="6">
    <source>
        <dbReference type="Pfam" id="PF00755"/>
    </source>
</evidence>
<protein>
    <recommendedName>
        <fullName evidence="6">Choline/carnitine acyltransferase domain-containing protein</fullName>
    </recommendedName>
</protein>
<dbReference type="InterPro" id="IPR000542">
    <property type="entry name" value="Carn_acyl_trans"/>
</dbReference>
<dbReference type="PANTHER" id="PTHR22589:SF53">
    <property type="entry name" value="CHOLINE_CARNITINE ACYLTRANSFERASE DOMAIN-CONTAINING PROTEIN"/>
    <property type="match status" value="1"/>
</dbReference>
<dbReference type="Pfam" id="PF00755">
    <property type="entry name" value="Carn_acyltransf"/>
    <property type="match status" value="1"/>
</dbReference>
<comment type="similarity">
    <text evidence="1 5">Belongs to the carnitine/choline acetyltransferase family.</text>
</comment>
<dbReference type="GO" id="GO:0006635">
    <property type="term" value="P:fatty acid beta-oxidation"/>
    <property type="evidence" value="ECO:0007669"/>
    <property type="project" value="TreeGrafter"/>
</dbReference>
<dbReference type="Gene3D" id="3.30.559.10">
    <property type="entry name" value="Chloramphenicol acetyltransferase-like domain"/>
    <property type="match status" value="2"/>
</dbReference>
<dbReference type="FunFam" id="1.20.1280.180:FF:000001">
    <property type="entry name" value="Carnitine O-palmitoyltransferase 2, mitochondrial"/>
    <property type="match status" value="1"/>
</dbReference>
<reference evidence="7" key="1">
    <citation type="submission" date="2025-08" db="UniProtKB">
        <authorList>
            <consortium name="Ensembl"/>
        </authorList>
    </citation>
    <scope>IDENTIFICATION</scope>
</reference>
<dbReference type="PROSITE" id="PS00440">
    <property type="entry name" value="ACYLTRANSF_C_2"/>
    <property type="match status" value="1"/>
</dbReference>
<dbReference type="Ensembl" id="ENSTMTT00000020189.1">
    <property type="protein sequence ID" value="ENSTMTP00000019504.1"/>
    <property type="gene ID" value="ENSTMTG00000013955.1"/>
</dbReference>
<evidence type="ECO:0000256" key="5">
    <source>
        <dbReference type="RuleBase" id="RU003801"/>
    </source>
</evidence>
<organism evidence="7 8">
    <name type="scientific">Terrapene triunguis</name>
    <name type="common">Three-toed box turtle</name>
    <dbReference type="NCBI Taxonomy" id="2587831"/>
    <lineage>
        <taxon>Eukaryota</taxon>
        <taxon>Metazoa</taxon>
        <taxon>Chordata</taxon>
        <taxon>Craniata</taxon>
        <taxon>Vertebrata</taxon>
        <taxon>Euteleostomi</taxon>
        <taxon>Archelosauria</taxon>
        <taxon>Testudinata</taxon>
        <taxon>Testudines</taxon>
        <taxon>Cryptodira</taxon>
        <taxon>Durocryptodira</taxon>
        <taxon>Testudinoidea</taxon>
        <taxon>Emydidae</taxon>
        <taxon>Terrapene</taxon>
    </lineage>
</organism>
<sequence length="507" mass="57921">MQFGLKSCVTSLFGRMKYQVVRATNLVVSSIKFLNSLNNEFLRPDIYYVNPKWSQSRLFKKFISLLPTSVSWYGAYMVNAYPLDMSQYKRLFNSSRIPKLNKDELFTNEWGRHLLVMRNGHFYVFDVLDPGGNILHPSEIQAQLIYILQDADRLPEFSLCYLTTEDRNTWAAVRQQLLEAGNEDNLQKIDSAVFCLCLDNISLKNDTELSHCMLHGRGFNRWFDKSFSLIITSDGTAGVNFEHSWGDGVAVLRFVNEVYRNSTRHPAIVPHSSPAALSATKCERLEFKLNDSIQSAINAARMKFEETNEKISVRMFEFRKFGKEFLVKQKLSPDAVFQLACQMTAYRQFGKIISSYEACSTAAFKHGRTETIRPTSILTKQCSRAFVEERICTFLFYLGKGFDRHLFALKHLSVSRGDPMPELFLDSAYQKLNHIILSTSTLHSPAVHLGGFGPVVPDGFGIGYNVFDTWVGCNTTGYLNRELQEFLRCLEYSLTDILDVLEGRPLV</sequence>
<dbReference type="InterPro" id="IPR042231">
    <property type="entry name" value="Cho/carn_acyl_trans_2"/>
</dbReference>
<gene>
    <name evidence="7" type="primary">LOC112111362</name>
</gene>
<dbReference type="GO" id="GO:0005739">
    <property type="term" value="C:mitochondrion"/>
    <property type="evidence" value="ECO:0007669"/>
    <property type="project" value="TreeGrafter"/>
</dbReference>
<dbReference type="AlphaFoldDB" id="A0A674JJQ0"/>
<evidence type="ECO:0000256" key="2">
    <source>
        <dbReference type="ARBA" id="ARBA00022679"/>
    </source>
</evidence>
<evidence type="ECO:0000256" key="1">
    <source>
        <dbReference type="ARBA" id="ARBA00005232"/>
    </source>
</evidence>
<reference evidence="7" key="2">
    <citation type="submission" date="2025-09" db="UniProtKB">
        <authorList>
            <consortium name="Ensembl"/>
        </authorList>
    </citation>
    <scope>IDENTIFICATION</scope>
</reference>
<accession>A0A674JJQ0</accession>
<feature type="active site" description="Proton acceptor" evidence="4">
    <location>
        <position position="243"/>
    </location>
</feature>
<feature type="domain" description="Choline/carnitine acyltransferase" evidence="6">
    <location>
        <begin position="17"/>
        <end position="491"/>
    </location>
</feature>
<dbReference type="GO" id="GO:0004095">
    <property type="term" value="F:carnitine O-palmitoyltransferase activity"/>
    <property type="evidence" value="ECO:0007669"/>
    <property type="project" value="TreeGrafter"/>
</dbReference>
<keyword evidence="2 5" id="KW-0808">Transferase</keyword>
<keyword evidence="8" id="KW-1185">Reference proteome</keyword>
<evidence type="ECO:0000313" key="8">
    <source>
        <dbReference type="Proteomes" id="UP000472274"/>
    </source>
</evidence>
<dbReference type="GeneTree" id="ENSGT01150000286999"/>
<keyword evidence="3 5" id="KW-0012">Acyltransferase</keyword>
<evidence type="ECO:0000313" key="7">
    <source>
        <dbReference type="Ensembl" id="ENSTMTP00000019504.1"/>
    </source>
</evidence>
<dbReference type="InterPro" id="IPR039551">
    <property type="entry name" value="Cho/carn_acyl_trans"/>
</dbReference>
<dbReference type="Gene3D" id="3.30.559.70">
    <property type="entry name" value="Choline/Carnitine o-acyltransferase, domain 2"/>
    <property type="match status" value="1"/>
</dbReference>
<evidence type="ECO:0000256" key="3">
    <source>
        <dbReference type="ARBA" id="ARBA00023315"/>
    </source>
</evidence>
<dbReference type="Proteomes" id="UP000472274">
    <property type="component" value="Unplaced"/>
</dbReference>
<evidence type="ECO:0000256" key="4">
    <source>
        <dbReference type="PIRSR" id="PIRSR600542-1"/>
    </source>
</evidence>
<name>A0A674JJQ0_9SAUR</name>
<proteinExistence type="inferred from homology"/>
<dbReference type="InterPro" id="IPR023213">
    <property type="entry name" value="CAT-like_dom_sf"/>
</dbReference>
<dbReference type="Gene3D" id="1.20.1280.180">
    <property type="match status" value="1"/>
</dbReference>
<dbReference type="SUPFAM" id="SSF52777">
    <property type="entry name" value="CoA-dependent acyltransferases"/>
    <property type="match status" value="2"/>
</dbReference>
<dbReference type="PANTHER" id="PTHR22589">
    <property type="entry name" value="CARNITINE O-ACYLTRANSFERASE"/>
    <property type="match status" value="1"/>
</dbReference>